<feature type="compositionally biased region" description="Low complexity" evidence="1">
    <location>
        <begin position="119"/>
        <end position="132"/>
    </location>
</feature>
<dbReference type="AlphaFoldDB" id="A0A2V2W5S7"/>
<proteinExistence type="predicted"/>
<evidence type="ECO:0000313" key="3">
    <source>
        <dbReference type="EMBL" id="PWV03948.1"/>
    </source>
</evidence>
<evidence type="ECO:0000256" key="2">
    <source>
        <dbReference type="SAM" id="SignalP"/>
    </source>
</evidence>
<dbReference type="InterPro" id="IPR000458">
    <property type="entry name" value="Tryp_mucin"/>
</dbReference>
<feature type="compositionally biased region" description="Low complexity" evidence="1">
    <location>
        <begin position="34"/>
        <end position="52"/>
    </location>
</feature>
<feature type="compositionally biased region" description="Polar residues" evidence="1">
    <location>
        <begin position="198"/>
        <end position="220"/>
    </location>
</feature>
<dbReference type="VEuPathDB" id="TriTrypDB:TcCLB.510561.40"/>
<feature type="compositionally biased region" description="Gly residues" evidence="1">
    <location>
        <begin position="244"/>
        <end position="253"/>
    </location>
</feature>
<feature type="region of interest" description="Disordered" evidence="1">
    <location>
        <begin position="34"/>
        <end position="311"/>
    </location>
</feature>
<accession>A0A2V2W5S7</accession>
<feature type="chain" id="PRO_5016158260" evidence="2">
    <location>
        <begin position="26"/>
        <end position="342"/>
    </location>
</feature>
<organism evidence="3 4">
    <name type="scientific">Trypanosoma cruzi</name>
    <dbReference type="NCBI Taxonomy" id="5693"/>
    <lineage>
        <taxon>Eukaryota</taxon>
        <taxon>Discoba</taxon>
        <taxon>Euglenozoa</taxon>
        <taxon>Kinetoplastea</taxon>
        <taxon>Metakinetoplastina</taxon>
        <taxon>Trypanosomatida</taxon>
        <taxon>Trypanosomatidae</taxon>
        <taxon>Trypanosoma</taxon>
        <taxon>Schizotrypanum</taxon>
    </lineage>
</organism>
<comment type="caution">
    <text evidence="3">The sequence shown here is derived from an EMBL/GenBank/DDBJ whole genome shotgun (WGS) entry which is preliminary data.</text>
</comment>
<dbReference type="VEuPathDB" id="TriTrypDB:TcCL_ESM09493"/>
<dbReference type="Proteomes" id="UP000246078">
    <property type="component" value="Unassembled WGS sequence"/>
</dbReference>
<gene>
    <name evidence="3" type="ORF">C3747_165g13</name>
</gene>
<dbReference type="VEuPathDB" id="TriTrypDB:ECC02_004459"/>
<reference evidence="3 4" key="1">
    <citation type="journal article" date="2018" name="Microb. Genom.">
        <title>Expanding an expanded genome: long-read sequencing of Trypanosoma cruzi.</title>
        <authorList>
            <person name="Berna L."/>
            <person name="Rodriguez M."/>
            <person name="Chiribao M.L."/>
            <person name="Parodi-Talice A."/>
            <person name="Pita S."/>
            <person name="Rijo G."/>
            <person name="Alvarez-Valin F."/>
            <person name="Robello C."/>
        </authorList>
    </citation>
    <scope>NUCLEOTIDE SEQUENCE [LARGE SCALE GENOMIC DNA]</scope>
    <source>
        <strain evidence="3 4">TCC</strain>
    </source>
</reference>
<evidence type="ECO:0000313" key="4">
    <source>
        <dbReference type="Proteomes" id="UP000246078"/>
    </source>
</evidence>
<evidence type="ECO:0000256" key="1">
    <source>
        <dbReference type="SAM" id="MobiDB-lite"/>
    </source>
</evidence>
<dbReference type="VEuPathDB" id="TriTrypDB:TcCLB.508501.140"/>
<dbReference type="Pfam" id="PF01456">
    <property type="entry name" value="Mucin"/>
    <property type="match status" value="2"/>
</dbReference>
<keyword evidence="2" id="KW-0732">Signal</keyword>
<protein>
    <submittedName>
        <fullName evidence="3">Putative mucin TcMUCII</fullName>
    </submittedName>
</protein>
<dbReference type="EMBL" id="PRFC01000165">
    <property type="protein sequence ID" value="PWV03948.1"/>
    <property type="molecule type" value="Genomic_DNA"/>
</dbReference>
<feature type="compositionally biased region" description="Polar residues" evidence="1">
    <location>
        <begin position="171"/>
        <end position="183"/>
    </location>
</feature>
<sequence length="342" mass="33291">MMMTCRLLCALLVLALCCCPSVCVTATGGDQVANSPSLSPASPAGAGVPGLPNTSTAPSSTGMTVTLPGPQNPDGKGQASDTRSDTARSTGGVVGTSGNSDPTSPASDIEQGKGGSGRSGSSVPTVTVGSKSQGAGTPEIPGNDAEKPHVTPGLGVAADAESLDGQEPIKESSTSDSAEPTETVQEREPISGAGGTGPRSQSSTGQTQSVKPTSQASSAGTGVPGSPDTPSPGPIPKQEQAPGGATGRSGSSGGSVNPTTSSSSVTASVPAQSQKEHAPTTTTTTTTKAPTTTTTTTTEAPTTTTTRAPSRLREIDGSLSSSAWVCAPLLLAVSALAYTALG</sequence>
<dbReference type="VEuPathDB" id="TriTrypDB:TcYC6_0153870"/>
<dbReference type="VEuPathDB" id="TriTrypDB:C3747_165g13"/>
<name>A0A2V2W5S7_TRYCR</name>
<dbReference type="VEuPathDB" id="TriTrypDB:TcCLB.509479.20"/>
<dbReference type="VEuPathDB" id="TriTrypDB:TCSYLVIO_003515"/>
<feature type="signal peptide" evidence="2">
    <location>
        <begin position="1"/>
        <end position="25"/>
    </location>
</feature>
<feature type="compositionally biased region" description="Polar residues" evidence="1">
    <location>
        <begin position="53"/>
        <end position="64"/>
    </location>
</feature>
<feature type="compositionally biased region" description="Low complexity" evidence="1">
    <location>
        <begin position="254"/>
        <end position="306"/>
    </location>
</feature>